<dbReference type="EMBL" id="JADBEJ010000001">
    <property type="protein sequence ID" value="MBE1573566.1"/>
    <property type="molecule type" value="Genomic_DNA"/>
</dbReference>
<evidence type="ECO:0000313" key="2">
    <source>
        <dbReference type="EMBL" id="MBE1573566.1"/>
    </source>
</evidence>
<protein>
    <submittedName>
        <fullName evidence="2">Uncharacterized protein</fullName>
    </submittedName>
</protein>
<reference evidence="2 3" key="1">
    <citation type="submission" date="2020-10" db="EMBL/GenBank/DDBJ databases">
        <title>Sequencing the genomes of 1000 actinobacteria strains.</title>
        <authorList>
            <person name="Klenk H.-P."/>
        </authorList>
    </citation>
    <scope>NUCLEOTIDE SEQUENCE [LARGE SCALE GENOMIC DNA]</scope>
    <source>
        <strain evidence="2 3">DSM 46661</strain>
    </source>
</reference>
<accession>A0ABR9KZM8</accession>
<proteinExistence type="predicted"/>
<comment type="caution">
    <text evidence="2">The sequence shown here is derived from an EMBL/GenBank/DDBJ whole genome shotgun (WGS) entry which is preliminary data.</text>
</comment>
<feature type="region of interest" description="Disordered" evidence="1">
    <location>
        <begin position="1"/>
        <end position="20"/>
    </location>
</feature>
<evidence type="ECO:0000256" key="1">
    <source>
        <dbReference type="SAM" id="MobiDB-lite"/>
    </source>
</evidence>
<sequence length="36" mass="3864">MVVAAGGGTNDLSRASRKTPSLFRYMNPLNEGIRSP</sequence>
<organism evidence="2 3">
    <name type="scientific">Amycolatopsis roodepoortensis</name>
    <dbReference type="NCBI Taxonomy" id="700274"/>
    <lineage>
        <taxon>Bacteria</taxon>
        <taxon>Bacillati</taxon>
        <taxon>Actinomycetota</taxon>
        <taxon>Actinomycetes</taxon>
        <taxon>Pseudonocardiales</taxon>
        <taxon>Pseudonocardiaceae</taxon>
        <taxon>Amycolatopsis</taxon>
    </lineage>
</organism>
<evidence type="ECO:0000313" key="3">
    <source>
        <dbReference type="Proteomes" id="UP000656548"/>
    </source>
</evidence>
<keyword evidence="3" id="KW-1185">Reference proteome</keyword>
<name>A0ABR9KZM8_9PSEU</name>
<dbReference type="Proteomes" id="UP000656548">
    <property type="component" value="Unassembled WGS sequence"/>
</dbReference>
<gene>
    <name evidence="2" type="ORF">H4W30_000595</name>
</gene>